<dbReference type="RefSeq" id="WP_055039732.1">
    <property type="nucleotide sequence ID" value="NZ_CAKZTK010000076.1"/>
</dbReference>
<dbReference type="EMBL" id="CYXX01000005">
    <property type="protein sequence ID" value="CUM89433.1"/>
    <property type="molecule type" value="Genomic_DNA"/>
</dbReference>
<reference evidence="6" key="2">
    <citation type="submission" date="2015-05" db="EMBL/GenBank/DDBJ databases">
        <authorList>
            <consortium name="Pathogen Informatics"/>
        </authorList>
    </citation>
    <scope>NUCLEOTIDE SEQUENCE [LARGE SCALE GENOMIC DNA]</scope>
    <source>
        <strain evidence="4 7">2789STDY5608887</strain>
        <strain evidence="6">L1-83</strain>
    </source>
</reference>
<evidence type="ECO:0000313" key="6">
    <source>
        <dbReference type="Proteomes" id="UP000049828"/>
    </source>
</evidence>
<reference evidence="5 8" key="3">
    <citation type="submission" date="2018-08" db="EMBL/GenBank/DDBJ databases">
        <title>A genome reference for cultivated species of the human gut microbiota.</title>
        <authorList>
            <person name="Zou Y."/>
            <person name="Xue W."/>
            <person name="Luo G."/>
        </authorList>
    </citation>
    <scope>NUCLEOTIDE SEQUENCE [LARGE SCALE GENOMIC DNA]</scope>
    <source>
        <strain evidence="5 8">AM23-23AC</strain>
    </source>
</reference>
<gene>
    <name evidence="5" type="ORF">DW654_16285</name>
    <name evidence="4" type="ORF">ERS852444_00969</name>
    <name evidence="3" type="ORF">RIL183_22741</name>
</gene>
<dbReference type="InterPro" id="IPR036890">
    <property type="entry name" value="HATPase_C_sf"/>
</dbReference>
<feature type="transmembrane region" description="Helical" evidence="1">
    <location>
        <begin position="12"/>
        <end position="29"/>
    </location>
</feature>
<evidence type="ECO:0000313" key="3">
    <source>
        <dbReference type="EMBL" id="CRL38544.1"/>
    </source>
</evidence>
<dbReference type="EMBL" id="QRHP01000030">
    <property type="protein sequence ID" value="RHF81238.1"/>
    <property type="molecule type" value="Genomic_DNA"/>
</dbReference>
<evidence type="ECO:0000256" key="1">
    <source>
        <dbReference type="SAM" id="Phobius"/>
    </source>
</evidence>
<keyword evidence="1" id="KW-0812">Transmembrane</keyword>
<feature type="transmembrane region" description="Helical" evidence="1">
    <location>
        <begin position="36"/>
        <end position="55"/>
    </location>
</feature>
<evidence type="ECO:0000313" key="7">
    <source>
        <dbReference type="Proteomes" id="UP000095453"/>
    </source>
</evidence>
<dbReference type="GO" id="GO:0005524">
    <property type="term" value="F:ATP binding"/>
    <property type="evidence" value="ECO:0007669"/>
    <property type="project" value="UniProtKB-KW"/>
</dbReference>
<evidence type="ECO:0000313" key="4">
    <source>
        <dbReference type="EMBL" id="CUM89433.1"/>
    </source>
</evidence>
<feature type="transmembrane region" description="Helical" evidence="1">
    <location>
        <begin position="90"/>
        <end position="112"/>
    </location>
</feature>
<sequence>MMGHLMPDIPRIYTAAAEWMACMLFIVSLKKRFEWWKSGLIMAGMLVLQSVFLVATGNVPIYFWIPCMIAAVSLMVGFIYFCCDVNFQDAGYFGMIAFVVAEFMASLEWQIVCTVWTNELPGKATKSIMLAAVYGAVFFLLWKLLQQHLPKDGKLNISFKEYFSAAVIVIAVFAVSNLSFVSNADTFANGYALEIGQIRTIVDLGGIAVLYAHLIQCGELRVRRELEAVQNVLQNQYVQYKQSRESIDLINYKYHDLKHQIAVLRSETDPEKRNEFLNHMEDEIRQYEAQNKTGNKVLDTVLTSKSLYCAKHGITFTCVADGTLLDFMDIMDICSIFGNALDNAIECELKIADKEKRLIHVTVSQQKNFLILRFENYYEGSLKVKEGRFLTTKKEKEFHGYGIKSIRYTVNKYDGAVSIDTKENWFDLKILIPMKKTASDEVQNG</sequence>
<proteinExistence type="predicted"/>
<dbReference type="Proteomes" id="UP000283701">
    <property type="component" value="Unassembled WGS sequence"/>
</dbReference>
<dbReference type="Gene3D" id="3.30.565.10">
    <property type="entry name" value="Histidine kinase-like ATPase, C-terminal domain"/>
    <property type="match status" value="1"/>
</dbReference>
<evidence type="ECO:0000313" key="5">
    <source>
        <dbReference type="EMBL" id="RHF81238.1"/>
    </source>
</evidence>
<dbReference type="STRING" id="360807.ERS852392_01347"/>
<keyword evidence="6" id="KW-1185">Reference proteome</keyword>
<dbReference type="Proteomes" id="UP000095453">
    <property type="component" value="Unassembled WGS sequence"/>
</dbReference>
<feature type="transmembrane region" description="Helical" evidence="1">
    <location>
        <begin position="61"/>
        <end position="83"/>
    </location>
</feature>
<keyword evidence="5" id="KW-0067">ATP-binding</keyword>
<accession>A0A0M6WMS0</accession>
<name>A0A0M6WMS0_9FIRM</name>
<organism evidence="3 6">
    <name type="scientific">Roseburia inulinivorans</name>
    <dbReference type="NCBI Taxonomy" id="360807"/>
    <lineage>
        <taxon>Bacteria</taxon>
        <taxon>Bacillati</taxon>
        <taxon>Bacillota</taxon>
        <taxon>Clostridia</taxon>
        <taxon>Lachnospirales</taxon>
        <taxon>Lachnospiraceae</taxon>
        <taxon>Roseburia</taxon>
    </lineage>
</organism>
<dbReference type="InterPro" id="IPR032834">
    <property type="entry name" value="NatK-like_C"/>
</dbReference>
<dbReference type="EMBL" id="CVRS01000072">
    <property type="protein sequence ID" value="CRL38544.1"/>
    <property type="molecule type" value="Genomic_DNA"/>
</dbReference>
<dbReference type="OrthoDB" id="9813149at2"/>
<dbReference type="CDD" id="cd16935">
    <property type="entry name" value="HATPase_AgrC-ComD-like"/>
    <property type="match status" value="1"/>
</dbReference>
<protein>
    <submittedName>
        <fullName evidence="5">ATP-binding protein</fullName>
    </submittedName>
</protein>
<keyword evidence="1" id="KW-0472">Membrane</keyword>
<dbReference type="PANTHER" id="PTHR40448:SF1">
    <property type="entry name" value="TWO-COMPONENT SENSOR HISTIDINE KINASE"/>
    <property type="match status" value="1"/>
</dbReference>
<evidence type="ECO:0000313" key="8">
    <source>
        <dbReference type="Proteomes" id="UP000283701"/>
    </source>
</evidence>
<dbReference type="Proteomes" id="UP000049828">
    <property type="component" value="Unassembled WGS sequence"/>
</dbReference>
<dbReference type="SUPFAM" id="SSF55874">
    <property type="entry name" value="ATPase domain of HSP90 chaperone/DNA topoisomerase II/histidine kinase"/>
    <property type="match status" value="1"/>
</dbReference>
<feature type="domain" description="Sensor histidine kinase NatK-like C-terminal" evidence="2">
    <location>
        <begin position="328"/>
        <end position="433"/>
    </location>
</feature>
<keyword evidence="5" id="KW-0547">Nucleotide-binding</keyword>
<keyword evidence="1" id="KW-1133">Transmembrane helix</keyword>
<dbReference type="GO" id="GO:0042802">
    <property type="term" value="F:identical protein binding"/>
    <property type="evidence" value="ECO:0007669"/>
    <property type="project" value="TreeGrafter"/>
</dbReference>
<reference evidence="3" key="1">
    <citation type="submission" date="2015-05" db="EMBL/GenBank/DDBJ databases">
        <authorList>
            <person name="Wang D.B."/>
            <person name="Wang M."/>
        </authorList>
    </citation>
    <scope>NUCLEOTIDE SEQUENCE [LARGE SCALE GENOMIC DNA]</scope>
    <source>
        <strain evidence="3">L1-83</strain>
    </source>
</reference>
<dbReference type="AlphaFoldDB" id="A0A0M6WMS0"/>
<feature type="transmembrane region" description="Helical" evidence="1">
    <location>
        <begin position="162"/>
        <end position="181"/>
    </location>
</feature>
<dbReference type="PANTHER" id="PTHR40448">
    <property type="entry name" value="TWO-COMPONENT SENSOR HISTIDINE KINASE"/>
    <property type="match status" value="1"/>
</dbReference>
<feature type="transmembrane region" description="Helical" evidence="1">
    <location>
        <begin position="124"/>
        <end position="142"/>
    </location>
</feature>
<dbReference type="Pfam" id="PF14501">
    <property type="entry name" value="HATPase_c_5"/>
    <property type="match status" value="1"/>
</dbReference>
<evidence type="ECO:0000259" key="2">
    <source>
        <dbReference type="Pfam" id="PF14501"/>
    </source>
</evidence>